<dbReference type="InterPro" id="IPR002550">
    <property type="entry name" value="CNNM"/>
</dbReference>
<dbReference type="Pfam" id="PF01595">
    <property type="entry name" value="CNNM"/>
    <property type="match status" value="1"/>
</dbReference>
<dbReference type="CDD" id="cd04590">
    <property type="entry name" value="CBS_pair_CorC_HlyC_assoc"/>
    <property type="match status" value="1"/>
</dbReference>
<keyword evidence="4 8" id="KW-1133">Transmembrane helix</keyword>
<feature type="transmembrane region" description="Helical" evidence="9">
    <location>
        <begin position="132"/>
        <end position="152"/>
    </location>
</feature>
<keyword evidence="5 7" id="KW-0129">CBS domain</keyword>
<dbReference type="AlphaFoldDB" id="K2G8W4"/>
<dbReference type="GO" id="GO:0016020">
    <property type="term" value="C:membrane"/>
    <property type="evidence" value="ECO:0007669"/>
    <property type="project" value="UniProtKB-SubCell"/>
</dbReference>
<keyword evidence="3" id="KW-0677">Repeat</keyword>
<dbReference type="InterPro" id="IPR046342">
    <property type="entry name" value="CBS_dom_sf"/>
</dbReference>
<dbReference type="PROSITE" id="PS51371">
    <property type="entry name" value="CBS"/>
    <property type="match status" value="1"/>
</dbReference>
<dbReference type="PANTHER" id="PTHR22777:SF17">
    <property type="entry name" value="UPF0053 PROTEIN SLL0260"/>
    <property type="match status" value="1"/>
</dbReference>
<dbReference type="PANTHER" id="PTHR22777">
    <property type="entry name" value="HEMOLYSIN-RELATED"/>
    <property type="match status" value="1"/>
</dbReference>
<sequence length="429" mass="50681">MDPVSLFLFILLVTLSAFFSWTEIALMSLSQHKITSLVKEKKVWAKYLKKIKKNNDRLLITILIGNNLVNVWASALATVSTVQLVEKLSLPWSYWIWIATWFVTLILLLFWEITPKSICSKYAEKTSLFVAPFYHFLMSVLLPITFIIELFVRIVSKIFNSNNISVKMSSEEFEAFIDMSKDIWAVEEGEHKKIKSILDLWDTLAESVMTPRVQMDAVSIDITIDMLCDYFLTHSHSRIPVYEWTVDNIDYVVTFKEAFKLKESWRWSRRLKELTLDKIIKVPLTQPVDKVFETLQKSRKHIALVLDEHGWVEWIITLEDIIEEVFGDIKDETDKEEVYLNKLKDWKILASWNTIIDDIIEEFKIEDIWDIWLDKEFSWENLSYIITSILERFPENGESIELNWNNKSIKLFVKNILNWKIGQILIEKY</sequence>
<dbReference type="EMBL" id="AMFJ01000757">
    <property type="protein sequence ID" value="EKE26564.1"/>
    <property type="molecule type" value="Genomic_DNA"/>
</dbReference>
<dbReference type="SUPFAM" id="SSF54631">
    <property type="entry name" value="CBS-domain pair"/>
    <property type="match status" value="1"/>
</dbReference>
<evidence type="ECO:0000259" key="10">
    <source>
        <dbReference type="PROSITE" id="PS51371"/>
    </source>
</evidence>
<gene>
    <name evidence="12" type="ORF">ACD_4C00241G0002</name>
</gene>
<dbReference type="Gene3D" id="3.10.580.10">
    <property type="entry name" value="CBS-domain"/>
    <property type="match status" value="1"/>
</dbReference>
<evidence type="ECO:0000256" key="5">
    <source>
        <dbReference type="ARBA" id="ARBA00023122"/>
    </source>
</evidence>
<proteinExistence type="predicted"/>
<evidence type="ECO:0000256" key="8">
    <source>
        <dbReference type="PROSITE-ProRule" id="PRU01193"/>
    </source>
</evidence>
<keyword evidence="2 8" id="KW-0812">Transmembrane</keyword>
<dbReference type="PROSITE" id="PS51846">
    <property type="entry name" value="CNNM"/>
    <property type="match status" value="1"/>
</dbReference>
<dbReference type="InterPro" id="IPR000644">
    <property type="entry name" value="CBS_dom"/>
</dbReference>
<organism evidence="12">
    <name type="scientific">uncultured bacterium</name>
    <name type="common">gcode 4</name>
    <dbReference type="NCBI Taxonomy" id="1234023"/>
    <lineage>
        <taxon>Bacteria</taxon>
        <taxon>environmental samples</taxon>
    </lineage>
</organism>
<evidence type="ECO:0000256" key="3">
    <source>
        <dbReference type="ARBA" id="ARBA00022737"/>
    </source>
</evidence>
<evidence type="ECO:0000256" key="6">
    <source>
        <dbReference type="ARBA" id="ARBA00023136"/>
    </source>
</evidence>
<protein>
    <submittedName>
        <fullName evidence="12">Uncharacterized protein</fullName>
    </submittedName>
</protein>
<evidence type="ECO:0000256" key="4">
    <source>
        <dbReference type="ARBA" id="ARBA00022989"/>
    </source>
</evidence>
<keyword evidence="6 8" id="KW-0472">Membrane</keyword>
<feature type="transmembrane region" description="Helical" evidence="9">
    <location>
        <begin position="58"/>
        <end position="80"/>
    </location>
</feature>
<feature type="domain" description="CNNM transmembrane" evidence="11">
    <location>
        <begin position="1"/>
        <end position="195"/>
    </location>
</feature>
<feature type="domain" description="CBS" evidence="10">
    <location>
        <begin position="274"/>
        <end position="332"/>
    </location>
</feature>
<comment type="caution">
    <text evidence="12">The sequence shown here is derived from an EMBL/GenBank/DDBJ whole genome shotgun (WGS) entry which is preliminary data.</text>
</comment>
<evidence type="ECO:0000259" key="11">
    <source>
        <dbReference type="PROSITE" id="PS51846"/>
    </source>
</evidence>
<feature type="transmembrane region" description="Helical" evidence="9">
    <location>
        <begin position="6"/>
        <end position="29"/>
    </location>
</feature>
<evidence type="ECO:0000256" key="7">
    <source>
        <dbReference type="PROSITE-ProRule" id="PRU00703"/>
    </source>
</evidence>
<name>K2G8W4_9BACT</name>
<feature type="transmembrane region" description="Helical" evidence="9">
    <location>
        <begin position="92"/>
        <end position="111"/>
    </location>
</feature>
<reference evidence="12" key="1">
    <citation type="journal article" date="2012" name="Science">
        <title>Fermentation, hydrogen, and sulfur metabolism in multiple uncultivated bacterial phyla.</title>
        <authorList>
            <person name="Wrighton K.C."/>
            <person name="Thomas B.C."/>
            <person name="Sharon I."/>
            <person name="Miller C.S."/>
            <person name="Castelle C.J."/>
            <person name="VerBerkmoes N.C."/>
            <person name="Wilkins M.J."/>
            <person name="Hettich R.L."/>
            <person name="Lipton M.S."/>
            <person name="Williams K.H."/>
            <person name="Long P.E."/>
            <person name="Banfield J.F."/>
        </authorList>
    </citation>
    <scope>NUCLEOTIDE SEQUENCE [LARGE SCALE GENOMIC DNA]</scope>
</reference>
<comment type="subcellular location">
    <subcellularLocation>
        <location evidence="1">Membrane</location>
        <topology evidence="1">Multi-pass membrane protein</topology>
    </subcellularLocation>
</comment>
<evidence type="ECO:0000256" key="9">
    <source>
        <dbReference type="SAM" id="Phobius"/>
    </source>
</evidence>
<accession>K2G8W4</accession>
<evidence type="ECO:0000256" key="1">
    <source>
        <dbReference type="ARBA" id="ARBA00004141"/>
    </source>
</evidence>
<evidence type="ECO:0000313" key="12">
    <source>
        <dbReference type="EMBL" id="EKE26564.1"/>
    </source>
</evidence>
<evidence type="ECO:0000256" key="2">
    <source>
        <dbReference type="ARBA" id="ARBA00022692"/>
    </source>
</evidence>
<dbReference type="InterPro" id="IPR044751">
    <property type="entry name" value="Ion_transp-like_CBS"/>
</dbReference>